<sequence length="1093" mass="124935">MGEKKIWMKEELTCKPLDTYEEILRFLQDPPAWRTLCRELKPHSKSAIKNINVNKSFGEILLESPQTFCHLEPDAENVKRDDRKLLPKTIVCHDMANGYHDDSIIDGTGNYDAYTFYNWGGVDTFIYFSHHLITIPPLGWINIGHAHGVKVLGTVITEWADGVSFWERVLQSEVEWRNFASALVAIAKTLKFDGWLINVENKISNPRALLQFVQLLHATLHAELRDPELIWYDSVTIDGHLNWQNGLNEKNKDFFEAVDGFFTNYSWREEDIVTSVKEAGTRLTDLYIGIDVWGRNFYGGGQFNTQEAVQLVHGYGCSLAIFAPAWTHEAIPEDRDNSSTVAEADDLDKYDRFLLRDRAFWASIWPFLNTKLPSCLPFQTSFCRGQGKKRRMYGEVICPVPWFNLRHMQYQPNSSHGPHGYILSTVDNIAGLSRLGLLKNRDGILRCRKSVEDSRLDVDRKSSREMLFTLKTDRHRDVQETVREDVEESKRSESKSVKRKMSRVLRHFFKPKSAKTEQDSPQQRRDEAEYDEPSSSDLKVRDRSMMQMSISLRLGNERSKTKYALGYVPGELECLEPFFEDSFVGGSCVKVNPSDEVSPEHRLPRMFFSDFRVENSLIACTVTKNLAGHEYQYLNVSMEIESGEGSGRVVLVGRSIPREETLEESGRDWCPDEVVNVYPITEGAELRRVQTYLLLNEPAFYIPVENPYRWTVRYYEIRMAGARITGVDCRTGLDVGPILLGHFGLCDSCIAAVSVSAARQQSKRGDSTSPIGSPGPLSCAPSRSEEKSVTEPWIHIRTPAASPRRQATSTVQRRRNIRRIRIPENSGENITHIVISLAQKVGFTLEERDIVSADRMGSRLQREIQHINDNTAQPFRSRTIVVKLTRKQLREDFLREARVHRGAVTSGTNVEGGVKRFYVNERLTRVNRQLFQMTRREAKTKNWRHVWTRGGRVYARRDQNSTLCKIRSESDVRFLNVRSINTGSDELLASIKKYSPDILALNETWTKEGMESLASNIPGYIFKHSPRPKNARGGGVEFYIRKGLRVRVIAQLSSPLEQMWLELSLPKIGRLAIGTAYRPESVKMGIAMDALSE</sequence>
<feature type="compositionally biased region" description="Basic and acidic residues" evidence="1">
    <location>
        <begin position="514"/>
        <end position="527"/>
    </location>
</feature>
<dbReference type="InterPro" id="IPR005201">
    <property type="entry name" value="TIM_ENGase"/>
</dbReference>
<dbReference type="GO" id="GO:0033925">
    <property type="term" value="F:mannosyl-glycoprotein endo-beta-N-acetylglucosaminidase activity"/>
    <property type="evidence" value="ECO:0007669"/>
    <property type="project" value="UniProtKB-EC"/>
</dbReference>
<dbReference type="InterPro" id="IPR057251">
    <property type="entry name" value="FP_C"/>
</dbReference>
<reference evidence="4 5" key="1">
    <citation type="submission" date="2023-11" db="EMBL/GenBank/DDBJ databases">
        <authorList>
            <person name="Okamura Y."/>
        </authorList>
    </citation>
    <scope>NUCLEOTIDE SEQUENCE [LARGE SCALE GENOMIC DNA]</scope>
</reference>
<dbReference type="Pfam" id="PF25298">
    <property type="entry name" value="Baculo_FP_2nd"/>
    <property type="match status" value="1"/>
</dbReference>
<dbReference type="PANTHER" id="PTHR13246">
    <property type="entry name" value="ENDO BETA N-ACETYLGLUCOSAMINIDASE"/>
    <property type="match status" value="1"/>
</dbReference>
<feature type="domain" description="FP protein C-terminal" evidence="3">
    <location>
        <begin position="924"/>
        <end position="973"/>
    </location>
</feature>
<feature type="compositionally biased region" description="Basic and acidic residues" evidence="1">
    <location>
        <begin position="478"/>
        <end position="496"/>
    </location>
</feature>
<feature type="compositionally biased region" description="Basic residues" evidence="1">
    <location>
        <begin position="497"/>
        <end position="513"/>
    </location>
</feature>
<dbReference type="Pfam" id="PF03644">
    <property type="entry name" value="Glyco_hydro_85"/>
    <property type="match status" value="1"/>
</dbReference>
<dbReference type="SUPFAM" id="SSF56219">
    <property type="entry name" value="DNase I-like"/>
    <property type="match status" value="1"/>
</dbReference>
<keyword evidence="5" id="KW-1185">Reference proteome</keyword>
<evidence type="ECO:0008006" key="6">
    <source>
        <dbReference type="Google" id="ProtNLM"/>
    </source>
</evidence>
<dbReference type="InterPro" id="IPR032979">
    <property type="entry name" value="ENGase"/>
</dbReference>
<dbReference type="Gene3D" id="2.60.120.260">
    <property type="entry name" value="Galactose-binding domain-like"/>
    <property type="match status" value="1"/>
</dbReference>
<evidence type="ECO:0000313" key="5">
    <source>
        <dbReference type="Proteomes" id="UP001497472"/>
    </source>
</evidence>
<proteinExistence type="predicted"/>
<organism evidence="4 5">
    <name type="scientific">Leptosia nina</name>
    <dbReference type="NCBI Taxonomy" id="320188"/>
    <lineage>
        <taxon>Eukaryota</taxon>
        <taxon>Metazoa</taxon>
        <taxon>Ecdysozoa</taxon>
        <taxon>Arthropoda</taxon>
        <taxon>Hexapoda</taxon>
        <taxon>Insecta</taxon>
        <taxon>Pterygota</taxon>
        <taxon>Neoptera</taxon>
        <taxon>Endopterygota</taxon>
        <taxon>Lepidoptera</taxon>
        <taxon>Glossata</taxon>
        <taxon>Ditrysia</taxon>
        <taxon>Papilionoidea</taxon>
        <taxon>Pieridae</taxon>
        <taxon>Pierinae</taxon>
        <taxon>Leptosia</taxon>
    </lineage>
</organism>
<dbReference type="PANTHER" id="PTHR13246:SF1">
    <property type="entry name" value="CYTOSOLIC ENDO-BETA-N-ACETYLGLUCOSAMINIDASE"/>
    <property type="match status" value="1"/>
</dbReference>
<protein>
    <recommendedName>
        <fullName evidence="6">Mannosyl-glycoprotein endo-beta-N-acetylglucosaminidase</fullName>
    </recommendedName>
</protein>
<gene>
    <name evidence="4" type="ORF">LNINA_LOCUS6397</name>
</gene>
<evidence type="ECO:0000259" key="3">
    <source>
        <dbReference type="Pfam" id="PF25298"/>
    </source>
</evidence>
<feature type="region of interest" description="Disordered" evidence="1">
    <location>
        <begin position="478"/>
        <end position="542"/>
    </location>
</feature>
<dbReference type="SUPFAM" id="SSF51445">
    <property type="entry name" value="(Trans)glycosidases"/>
    <property type="match status" value="1"/>
</dbReference>
<evidence type="ECO:0000259" key="2">
    <source>
        <dbReference type="Pfam" id="PF03644"/>
    </source>
</evidence>
<dbReference type="CDD" id="cd06547">
    <property type="entry name" value="GH85_ENGase"/>
    <property type="match status" value="1"/>
</dbReference>
<dbReference type="InterPro" id="IPR017853">
    <property type="entry name" value="GH"/>
</dbReference>
<dbReference type="EMBL" id="CAVLEF010000009">
    <property type="protein sequence ID" value="CAK1546890.1"/>
    <property type="molecule type" value="Genomic_DNA"/>
</dbReference>
<dbReference type="AlphaFoldDB" id="A0AAV1JEP3"/>
<dbReference type="InterPro" id="IPR036691">
    <property type="entry name" value="Endo/exonu/phosph_ase_sf"/>
</dbReference>
<comment type="caution">
    <text evidence="4">The sequence shown here is derived from an EMBL/GenBank/DDBJ whole genome shotgun (WGS) entry which is preliminary data.</text>
</comment>
<feature type="domain" description="Cytosolic endo-beta-N-acetylglucosaminidase TIM barrel" evidence="2">
    <location>
        <begin position="99"/>
        <end position="389"/>
    </location>
</feature>
<dbReference type="Gene3D" id="3.20.20.80">
    <property type="entry name" value="Glycosidases"/>
    <property type="match status" value="1"/>
</dbReference>
<dbReference type="Gene3D" id="3.60.10.10">
    <property type="entry name" value="Endonuclease/exonuclease/phosphatase"/>
    <property type="match status" value="1"/>
</dbReference>
<dbReference type="GO" id="GO:0005829">
    <property type="term" value="C:cytosol"/>
    <property type="evidence" value="ECO:0007669"/>
    <property type="project" value="UniProtKB-SubCell"/>
</dbReference>
<evidence type="ECO:0000313" key="4">
    <source>
        <dbReference type="EMBL" id="CAK1546890.1"/>
    </source>
</evidence>
<name>A0AAV1JEP3_9NEOP</name>
<accession>A0AAV1JEP3</accession>
<feature type="region of interest" description="Disordered" evidence="1">
    <location>
        <begin position="761"/>
        <end position="813"/>
    </location>
</feature>
<dbReference type="Proteomes" id="UP001497472">
    <property type="component" value="Unassembled WGS sequence"/>
</dbReference>
<evidence type="ECO:0000256" key="1">
    <source>
        <dbReference type="SAM" id="MobiDB-lite"/>
    </source>
</evidence>